<protein>
    <submittedName>
        <fullName evidence="1">Uncharacterized protein</fullName>
    </submittedName>
</protein>
<evidence type="ECO:0000313" key="1">
    <source>
        <dbReference type="EMBL" id="GAA3362839.1"/>
    </source>
</evidence>
<dbReference type="EMBL" id="BAAAYK010000038">
    <property type="protein sequence ID" value="GAA3362839.1"/>
    <property type="molecule type" value="Genomic_DNA"/>
</dbReference>
<evidence type="ECO:0000313" key="2">
    <source>
        <dbReference type="Proteomes" id="UP001500483"/>
    </source>
</evidence>
<accession>A0ABP6RXP3</accession>
<organism evidence="1 2">
    <name type="scientific">Saccharopolyspora gregorii</name>
    <dbReference type="NCBI Taxonomy" id="33914"/>
    <lineage>
        <taxon>Bacteria</taxon>
        <taxon>Bacillati</taxon>
        <taxon>Actinomycetota</taxon>
        <taxon>Actinomycetes</taxon>
        <taxon>Pseudonocardiales</taxon>
        <taxon>Pseudonocardiaceae</taxon>
        <taxon>Saccharopolyspora</taxon>
    </lineage>
</organism>
<dbReference type="Proteomes" id="UP001500483">
    <property type="component" value="Unassembled WGS sequence"/>
</dbReference>
<proteinExistence type="predicted"/>
<gene>
    <name evidence="1" type="ORF">GCM10020366_52390</name>
</gene>
<reference evidence="2" key="1">
    <citation type="journal article" date="2019" name="Int. J. Syst. Evol. Microbiol.">
        <title>The Global Catalogue of Microorganisms (GCM) 10K type strain sequencing project: providing services to taxonomists for standard genome sequencing and annotation.</title>
        <authorList>
            <consortium name="The Broad Institute Genomics Platform"/>
            <consortium name="The Broad Institute Genome Sequencing Center for Infectious Disease"/>
            <person name="Wu L."/>
            <person name="Ma J."/>
        </authorList>
    </citation>
    <scope>NUCLEOTIDE SEQUENCE [LARGE SCALE GENOMIC DNA]</scope>
    <source>
        <strain evidence="2">JCM 9687</strain>
    </source>
</reference>
<dbReference type="RefSeq" id="WP_224955962.1">
    <property type="nucleotide sequence ID" value="NZ_BAAAYK010000038.1"/>
</dbReference>
<name>A0ABP6RXP3_9PSEU</name>
<comment type="caution">
    <text evidence="1">The sequence shown here is derived from an EMBL/GenBank/DDBJ whole genome shotgun (WGS) entry which is preliminary data.</text>
</comment>
<keyword evidence="2" id="KW-1185">Reference proteome</keyword>
<sequence length="318" mass="34871">MSTADRMHDLLLHLAGRVPDDFLASMREVLSTGVVGRVAGSVCERLAEDKVSVTIAQAGLLSELVDDAASAVFTGIPIADETPPAVWLFDADEAPERTADATAALSAVLSRNPSARGLWTAWRRPFRGEGSPLPVHVVTTDEDGDLPRLSGELHRALADHPDVPRIEVVGPRDVPAYQRAARGRGTLSWAVDEPVELRIARVFDRVDPDRGPEFDRDHPVLEAEDREEALAYLRAGELLLSTGAAMDDVVDPDRGQVVPTSYRGDGVWLWPEAVTYYLEEHGLAPDERFLEHIRRAGGLPEPLDAVRTHRALRHLFES</sequence>